<dbReference type="KEGG" id="rgr:FZ934_02615"/>
<dbReference type="Proteomes" id="UP000326881">
    <property type="component" value="Chromosome"/>
</dbReference>
<dbReference type="InterPro" id="IPR013096">
    <property type="entry name" value="Cupin_2"/>
</dbReference>
<dbReference type="RefSeq" id="WP_153269793.1">
    <property type="nucleotide sequence ID" value="NZ_CP043498.1"/>
</dbReference>
<dbReference type="InterPro" id="IPR014710">
    <property type="entry name" value="RmlC-like_jellyroll"/>
</dbReference>
<protein>
    <submittedName>
        <fullName evidence="2">Cupin domain-containing protein</fullName>
    </submittedName>
</protein>
<feature type="domain" description="Cupin type-2" evidence="1">
    <location>
        <begin position="41"/>
        <end position="111"/>
    </location>
</feature>
<evidence type="ECO:0000313" key="2">
    <source>
        <dbReference type="EMBL" id="QFY59426.1"/>
    </source>
</evidence>
<dbReference type="Pfam" id="PF07883">
    <property type="entry name" value="Cupin_2"/>
    <property type="match status" value="1"/>
</dbReference>
<dbReference type="InterPro" id="IPR011051">
    <property type="entry name" value="RmlC_Cupin_sf"/>
</dbReference>
<evidence type="ECO:0000313" key="3">
    <source>
        <dbReference type="Proteomes" id="UP000326881"/>
    </source>
</evidence>
<dbReference type="SUPFAM" id="SSF51182">
    <property type="entry name" value="RmlC-like cupins"/>
    <property type="match status" value="1"/>
</dbReference>
<dbReference type="OrthoDB" id="8380318at2"/>
<dbReference type="Gene3D" id="2.60.120.10">
    <property type="entry name" value="Jelly Rolls"/>
    <property type="match status" value="1"/>
</dbReference>
<proteinExistence type="predicted"/>
<dbReference type="AlphaFoldDB" id="A0A5Q0C0N1"/>
<reference evidence="2 3" key="1">
    <citation type="submission" date="2019-08" db="EMBL/GenBank/DDBJ databases">
        <title>Prosopis cineraria nodule microbiome.</title>
        <authorList>
            <person name="Ali R."/>
            <person name="Chaluvadi S.R."/>
            <person name="Wang X."/>
        </authorList>
    </citation>
    <scope>NUCLEOTIDE SEQUENCE [LARGE SCALE GENOMIC DNA]</scope>
    <source>
        <strain evidence="2 3">BG7</strain>
    </source>
</reference>
<keyword evidence="3" id="KW-1185">Reference proteome</keyword>
<organism evidence="2 3">
    <name type="scientific">Rhizobium grahamii</name>
    <dbReference type="NCBI Taxonomy" id="1120045"/>
    <lineage>
        <taxon>Bacteria</taxon>
        <taxon>Pseudomonadati</taxon>
        <taxon>Pseudomonadota</taxon>
        <taxon>Alphaproteobacteria</taxon>
        <taxon>Hyphomicrobiales</taxon>
        <taxon>Rhizobiaceae</taxon>
        <taxon>Rhizobium/Agrobacterium group</taxon>
        <taxon>Rhizobium</taxon>
    </lineage>
</organism>
<sequence length="155" mass="16767">MMSNSFVKAPAQASAKVFFVLGDRIERRARLQGSWLNIFDVTVPPGSRMPLHRHASPEVFRILEGRLTVRRATGNGIDEFEATAGDIVRIEANQAHAYSNPGTETATFAAIVDSDMAEFLEATGSQEPPKATPSSETMERMKAAPNAHGITILAA</sequence>
<gene>
    <name evidence="2" type="ORF">FZ934_02615</name>
</gene>
<evidence type="ECO:0000259" key="1">
    <source>
        <dbReference type="Pfam" id="PF07883"/>
    </source>
</evidence>
<accession>A0A5Q0C0N1</accession>
<name>A0A5Q0C0N1_9HYPH</name>
<dbReference type="EMBL" id="CP043498">
    <property type="protein sequence ID" value="QFY59426.1"/>
    <property type="molecule type" value="Genomic_DNA"/>
</dbReference>